<dbReference type="InterPro" id="IPR036388">
    <property type="entry name" value="WH-like_DNA-bd_sf"/>
</dbReference>
<proteinExistence type="predicted"/>
<dbReference type="PROSITE" id="PS50949">
    <property type="entry name" value="HTH_GNTR"/>
    <property type="match status" value="1"/>
</dbReference>
<protein>
    <submittedName>
        <fullName evidence="5">GntR family transcriptional regulator</fullName>
    </submittedName>
</protein>
<keyword evidence="1" id="KW-0805">Transcription regulation</keyword>
<dbReference type="PANTHER" id="PTHR43537">
    <property type="entry name" value="TRANSCRIPTIONAL REGULATOR, GNTR FAMILY"/>
    <property type="match status" value="1"/>
</dbReference>
<dbReference type="RefSeq" id="WP_369311539.1">
    <property type="nucleotide sequence ID" value="NZ_JBEHZE010000001.1"/>
</dbReference>
<dbReference type="InterPro" id="IPR036390">
    <property type="entry name" value="WH_DNA-bd_sf"/>
</dbReference>
<dbReference type="CDD" id="cd07377">
    <property type="entry name" value="WHTH_GntR"/>
    <property type="match status" value="1"/>
</dbReference>
<reference evidence="5 6" key="1">
    <citation type="submission" date="2024-05" db="EMBL/GenBank/DDBJ databases">
        <title>Three bacterial strains, DH-69, EH-24, and ECK-19 isolated from coastal sediments.</title>
        <authorList>
            <person name="Ye Y.-Q."/>
            <person name="Du Z.-J."/>
        </authorList>
    </citation>
    <scope>NUCLEOTIDE SEQUENCE [LARGE SCALE GENOMIC DNA]</scope>
    <source>
        <strain evidence="5 6">ECK-19</strain>
    </source>
</reference>
<keyword evidence="3" id="KW-0804">Transcription</keyword>
<organism evidence="5 6">
    <name type="scientific">Hyphococcus lacteus</name>
    <dbReference type="NCBI Taxonomy" id="3143536"/>
    <lineage>
        <taxon>Bacteria</taxon>
        <taxon>Pseudomonadati</taxon>
        <taxon>Pseudomonadota</taxon>
        <taxon>Alphaproteobacteria</taxon>
        <taxon>Parvularculales</taxon>
        <taxon>Parvularculaceae</taxon>
        <taxon>Hyphococcus</taxon>
    </lineage>
</organism>
<dbReference type="SUPFAM" id="SSF48008">
    <property type="entry name" value="GntR ligand-binding domain-like"/>
    <property type="match status" value="1"/>
</dbReference>
<evidence type="ECO:0000313" key="6">
    <source>
        <dbReference type="Proteomes" id="UP001560685"/>
    </source>
</evidence>
<sequence>MSTTTANRPKTVSQWLFQKLRDAIIRGDFVEGSPIRQDAIAAEYDVSRMPVREAMRLLEAEGLVNQVPHKGVVVAALNADDARELFEIRSALETVGITRSFPALTNDDIEVIEKAYFDLKNAKQKEILVLHRYFHLTLYRAAGMRLQKMIAEQLDAAQRYHLRFGRGDMVVSDDDDKEHYALVQAARAKNAAAAVRIIQPHVAGSGVSIAASIEERNKHCESLGASEST</sequence>
<keyword evidence="2" id="KW-0238">DNA-binding</keyword>
<dbReference type="InterPro" id="IPR008920">
    <property type="entry name" value="TF_FadR/GntR_C"/>
</dbReference>
<dbReference type="Gene3D" id="1.20.120.530">
    <property type="entry name" value="GntR ligand-binding domain-like"/>
    <property type="match status" value="1"/>
</dbReference>
<dbReference type="InterPro" id="IPR011711">
    <property type="entry name" value="GntR_C"/>
</dbReference>
<dbReference type="Pfam" id="PF00392">
    <property type="entry name" value="GntR"/>
    <property type="match status" value="1"/>
</dbReference>
<evidence type="ECO:0000256" key="2">
    <source>
        <dbReference type="ARBA" id="ARBA00023125"/>
    </source>
</evidence>
<evidence type="ECO:0000313" key="5">
    <source>
        <dbReference type="EMBL" id="MEX6631942.1"/>
    </source>
</evidence>
<dbReference type="Proteomes" id="UP001560685">
    <property type="component" value="Unassembled WGS sequence"/>
</dbReference>
<dbReference type="Gene3D" id="1.10.10.10">
    <property type="entry name" value="Winged helix-like DNA-binding domain superfamily/Winged helix DNA-binding domain"/>
    <property type="match status" value="1"/>
</dbReference>
<comment type="caution">
    <text evidence="5">The sequence shown here is derived from an EMBL/GenBank/DDBJ whole genome shotgun (WGS) entry which is preliminary data.</text>
</comment>
<dbReference type="Pfam" id="PF07729">
    <property type="entry name" value="FCD"/>
    <property type="match status" value="1"/>
</dbReference>
<dbReference type="EMBL" id="JBEHZE010000001">
    <property type="protein sequence ID" value="MEX6631942.1"/>
    <property type="molecule type" value="Genomic_DNA"/>
</dbReference>
<evidence type="ECO:0000259" key="4">
    <source>
        <dbReference type="PROSITE" id="PS50949"/>
    </source>
</evidence>
<name>A0ABV3YZI4_9PROT</name>
<evidence type="ECO:0000256" key="1">
    <source>
        <dbReference type="ARBA" id="ARBA00023015"/>
    </source>
</evidence>
<accession>A0ABV3YZI4</accession>
<dbReference type="SMART" id="SM00345">
    <property type="entry name" value="HTH_GNTR"/>
    <property type="match status" value="1"/>
</dbReference>
<feature type="domain" description="HTH gntR-type" evidence="4">
    <location>
        <begin position="10"/>
        <end position="77"/>
    </location>
</feature>
<gene>
    <name evidence="5" type="ORF">ABFZ84_00115</name>
</gene>
<evidence type="ECO:0000256" key="3">
    <source>
        <dbReference type="ARBA" id="ARBA00023163"/>
    </source>
</evidence>
<dbReference type="PANTHER" id="PTHR43537:SF41">
    <property type="entry name" value="TRANSCRIPTIONAL REGULATORY PROTEIN"/>
    <property type="match status" value="1"/>
</dbReference>
<dbReference type="InterPro" id="IPR000524">
    <property type="entry name" value="Tscrpt_reg_HTH_GntR"/>
</dbReference>
<keyword evidence="6" id="KW-1185">Reference proteome</keyword>
<dbReference type="SMART" id="SM00895">
    <property type="entry name" value="FCD"/>
    <property type="match status" value="1"/>
</dbReference>
<dbReference type="SUPFAM" id="SSF46785">
    <property type="entry name" value="Winged helix' DNA-binding domain"/>
    <property type="match status" value="1"/>
</dbReference>